<sequence length="280" mass="30517">MSKVFLTGASGFVGRQILKHLLADGHEVTVAVRPGSMLRAGLSTSDINVVLTRDLFAEREDWWTRALSGHDTLIHAAWFADSKTCQHSRFNFICTVGSIVMARAAARAGVGHVIGLGTCMEYRLPSTRIQPDAPLGPTTIHSAAKLAAYFALRRHAALADQRFTWARLFYLHGEFEQPGRLAPRIHDCLSRGEHVRLAGGTQLRDFLHVADAGRMIAGIAATGQQGVVNICSGRPTTVRLFAERIADMYGRRDLLIFSNEPVPPGDPAAVVGVCNWQAPQ</sequence>
<proteinExistence type="predicted"/>
<accession>A0ABV2IZ46</accession>
<dbReference type="RefSeq" id="WP_354556276.1">
    <property type="nucleotide sequence ID" value="NZ_JBEPMB010000002.1"/>
</dbReference>
<dbReference type="Gene3D" id="3.40.50.720">
    <property type="entry name" value="NAD(P)-binding Rossmann-like Domain"/>
    <property type="match status" value="1"/>
</dbReference>
<dbReference type="PANTHER" id="PTHR43245:SF13">
    <property type="entry name" value="UDP-D-APIOSE_UDP-D-XYLOSE SYNTHASE 2"/>
    <property type="match status" value="1"/>
</dbReference>
<dbReference type="InterPro" id="IPR001509">
    <property type="entry name" value="Epimerase_deHydtase"/>
</dbReference>
<evidence type="ECO:0000259" key="1">
    <source>
        <dbReference type="Pfam" id="PF01370"/>
    </source>
</evidence>
<gene>
    <name evidence="2" type="ORF">ABID16_002097</name>
</gene>
<dbReference type="InterPro" id="IPR036291">
    <property type="entry name" value="NAD(P)-bd_dom_sf"/>
</dbReference>
<keyword evidence="2" id="KW-0560">Oxidoreductase</keyword>
<dbReference type="EC" id="1.1.1.339" evidence="2"/>
<dbReference type="EMBL" id="JBEPMB010000002">
    <property type="protein sequence ID" value="MET3613768.1"/>
    <property type="molecule type" value="Genomic_DNA"/>
</dbReference>
<keyword evidence="3" id="KW-1185">Reference proteome</keyword>
<organism evidence="2 3">
    <name type="scientific">Rhizobium aquaticum</name>
    <dbReference type="NCBI Taxonomy" id="1549636"/>
    <lineage>
        <taxon>Bacteria</taxon>
        <taxon>Pseudomonadati</taxon>
        <taxon>Pseudomonadota</taxon>
        <taxon>Alphaproteobacteria</taxon>
        <taxon>Hyphomicrobiales</taxon>
        <taxon>Rhizobiaceae</taxon>
        <taxon>Rhizobium/Agrobacterium group</taxon>
        <taxon>Rhizobium</taxon>
    </lineage>
</organism>
<name>A0ABV2IZ46_9HYPH</name>
<evidence type="ECO:0000313" key="3">
    <source>
        <dbReference type="Proteomes" id="UP001549047"/>
    </source>
</evidence>
<comment type="caution">
    <text evidence="2">The sequence shown here is derived from an EMBL/GenBank/DDBJ whole genome shotgun (WGS) entry which is preliminary data.</text>
</comment>
<feature type="domain" description="NAD-dependent epimerase/dehydratase" evidence="1">
    <location>
        <begin position="4"/>
        <end position="231"/>
    </location>
</feature>
<dbReference type="PANTHER" id="PTHR43245">
    <property type="entry name" value="BIFUNCTIONAL POLYMYXIN RESISTANCE PROTEIN ARNA"/>
    <property type="match status" value="1"/>
</dbReference>
<dbReference type="SUPFAM" id="SSF51735">
    <property type="entry name" value="NAD(P)-binding Rossmann-fold domains"/>
    <property type="match status" value="1"/>
</dbReference>
<reference evidence="2 3" key="1">
    <citation type="submission" date="2024-06" db="EMBL/GenBank/DDBJ databases">
        <title>Genomic Encyclopedia of Type Strains, Phase IV (KMG-IV): sequencing the most valuable type-strain genomes for metagenomic binning, comparative biology and taxonomic classification.</title>
        <authorList>
            <person name="Goeker M."/>
        </authorList>
    </citation>
    <scope>NUCLEOTIDE SEQUENCE [LARGE SCALE GENOMIC DNA]</scope>
    <source>
        <strain evidence="2 3">DSM 29780</strain>
    </source>
</reference>
<protein>
    <submittedName>
        <fullName evidence="2">dTDP-6-deoxy-L-talose 4-dehydrogenase (NAD+)</fullName>
        <ecNumber evidence="2">1.1.1.339</ecNumber>
    </submittedName>
</protein>
<dbReference type="GO" id="GO:0016491">
    <property type="term" value="F:oxidoreductase activity"/>
    <property type="evidence" value="ECO:0007669"/>
    <property type="project" value="UniProtKB-KW"/>
</dbReference>
<dbReference type="Proteomes" id="UP001549047">
    <property type="component" value="Unassembled WGS sequence"/>
</dbReference>
<evidence type="ECO:0000313" key="2">
    <source>
        <dbReference type="EMBL" id="MET3613768.1"/>
    </source>
</evidence>
<dbReference type="Pfam" id="PF01370">
    <property type="entry name" value="Epimerase"/>
    <property type="match status" value="1"/>
</dbReference>
<dbReference type="InterPro" id="IPR050177">
    <property type="entry name" value="Lipid_A_modif_metabolic_enz"/>
</dbReference>